<protein>
    <submittedName>
        <fullName evidence="2">Uncharacterized protein</fullName>
    </submittedName>
</protein>
<dbReference type="EMBL" id="BPWL01000010">
    <property type="protein sequence ID" value="GJJ14533.1"/>
    <property type="molecule type" value="Genomic_DNA"/>
</dbReference>
<dbReference type="Proteomes" id="UP001050691">
    <property type="component" value="Unassembled WGS sequence"/>
</dbReference>
<organism evidence="2 3">
    <name type="scientific">Clathrus columnatus</name>
    <dbReference type="NCBI Taxonomy" id="1419009"/>
    <lineage>
        <taxon>Eukaryota</taxon>
        <taxon>Fungi</taxon>
        <taxon>Dikarya</taxon>
        <taxon>Basidiomycota</taxon>
        <taxon>Agaricomycotina</taxon>
        <taxon>Agaricomycetes</taxon>
        <taxon>Phallomycetidae</taxon>
        <taxon>Phallales</taxon>
        <taxon>Clathraceae</taxon>
        <taxon>Clathrus</taxon>
    </lineage>
</organism>
<keyword evidence="3" id="KW-1185">Reference proteome</keyword>
<comment type="caution">
    <text evidence="2">The sequence shown here is derived from an EMBL/GenBank/DDBJ whole genome shotgun (WGS) entry which is preliminary data.</text>
</comment>
<dbReference type="AlphaFoldDB" id="A0AAV5APC8"/>
<proteinExistence type="predicted"/>
<gene>
    <name evidence="2" type="ORF">Clacol_008798</name>
</gene>
<reference evidence="2" key="1">
    <citation type="submission" date="2021-10" db="EMBL/GenBank/DDBJ databases">
        <title>De novo Genome Assembly of Clathrus columnatus (Basidiomycota, Fungi) Using Illumina and Nanopore Sequence Data.</title>
        <authorList>
            <person name="Ogiso-Tanaka E."/>
            <person name="Itagaki H."/>
            <person name="Hosoya T."/>
            <person name="Hosaka K."/>
        </authorList>
    </citation>
    <scope>NUCLEOTIDE SEQUENCE</scope>
    <source>
        <strain evidence="2">MO-923</strain>
    </source>
</reference>
<sequence>MILSKLANLPSSSLTLGHSSSEVTTDVAVDPLKKFFNKLRLKELVYDSDLSFRDGFPLTYRPPPEGSQARPLLYVMKLGCLHDEVTYFFTKSATIKEKEQDILKLKLSLNYDSAAMTKAFGFNPYHIHNIQDVIYALERGPIRSAERLAKSINDTITDYHFMTSRDIYGHRINGIDPLLFTYLAYPNERLPNEKSLVRCMLIPFAPWEFTSNDFIRFTSMGVFMDGPGHVDATWSYILDTCVQTNCEYFILTTHAQTEIVFCRQAFREAFISEPISNKADVLKYLTYWILTSCSTPDTTDMDSVILKHRLEYELVVKKKHLDSGKRGKYKFQLISSQRVPDIVIKDFPIEGVYDYHLPEPVKEWNRWCKEDSDKKKGSSNEEVGEGVNEESVDDETVEEASGVITAGDVTGETGKDMNIEDDDASEHEVVLRLIDVETETIQHLRNPP</sequence>
<accession>A0AAV5APC8</accession>
<evidence type="ECO:0000313" key="2">
    <source>
        <dbReference type="EMBL" id="GJJ14533.1"/>
    </source>
</evidence>
<name>A0AAV5APC8_9AGAM</name>
<feature type="region of interest" description="Disordered" evidence="1">
    <location>
        <begin position="371"/>
        <end position="424"/>
    </location>
</feature>
<evidence type="ECO:0000313" key="3">
    <source>
        <dbReference type="Proteomes" id="UP001050691"/>
    </source>
</evidence>
<feature type="compositionally biased region" description="Acidic residues" evidence="1">
    <location>
        <begin position="382"/>
        <end position="398"/>
    </location>
</feature>
<evidence type="ECO:0000256" key="1">
    <source>
        <dbReference type="SAM" id="MobiDB-lite"/>
    </source>
</evidence>